<evidence type="ECO:0000259" key="8">
    <source>
        <dbReference type="Pfam" id="PF01077"/>
    </source>
</evidence>
<dbReference type="PANTHER" id="PTHR32439">
    <property type="entry name" value="FERREDOXIN--NITRITE REDUCTASE, CHLOROPLASTIC"/>
    <property type="match status" value="1"/>
</dbReference>
<accession>E6W336</accession>
<evidence type="ECO:0000256" key="5">
    <source>
        <dbReference type="ARBA" id="ARBA00023002"/>
    </source>
</evidence>
<dbReference type="PRINTS" id="PR00397">
    <property type="entry name" value="SIROHAEM"/>
</dbReference>
<dbReference type="InterPro" id="IPR006066">
    <property type="entry name" value="NO2/SO3_Rdtase_FeS/sirohaem_BS"/>
</dbReference>
<evidence type="ECO:0000256" key="4">
    <source>
        <dbReference type="ARBA" id="ARBA00022723"/>
    </source>
</evidence>
<dbReference type="EMBL" id="CP002432">
    <property type="protein sequence ID" value="ADU65697.1"/>
    <property type="molecule type" value="Genomic_DNA"/>
</dbReference>
<dbReference type="Pfam" id="PF03460">
    <property type="entry name" value="NIR_SIR_ferr"/>
    <property type="match status" value="2"/>
</dbReference>
<dbReference type="GO" id="GO:0016491">
    <property type="term" value="F:oxidoreductase activity"/>
    <property type="evidence" value="ECO:0007669"/>
    <property type="project" value="UniProtKB-KW"/>
</dbReference>
<dbReference type="Gene3D" id="3.90.480.20">
    <property type="match status" value="1"/>
</dbReference>
<dbReference type="Gene3D" id="3.30.413.10">
    <property type="entry name" value="Sulfite Reductase Hemoprotein, domain 1"/>
    <property type="match status" value="2"/>
</dbReference>
<organism evidence="10 11">
    <name type="scientific">Desulfurispirillum indicum (strain ATCC BAA-1389 / DSM 22839 / S5)</name>
    <dbReference type="NCBI Taxonomy" id="653733"/>
    <lineage>
        <taxon>Bacteria</taxon>
        <taxon>Pseudomonadati</taxon>
        <taxon>Chrysiogenota</taxon>
        <taxon>Chrysiogenia</taxon>
        <taxon>Chrysiogenales</taxon>
        <taxon>Chrysiogenaceae</taxon>
        <taxon>Desulfurispirillum</taxon>
    </lineage>
</organism>
<dbReference type="Proteomes" id="UP000002572">
    <property type="component" value="Chromosome"/>
</dbReference>
<gene>
    <name evidence="10" type="ordered locus">Selin_0959</name>
</gene>
<dbReference type="InterPro" id="IPR006067">
    <property type="entry name" value="NO2/SO3_Rdtase_4Fe4S_dom"/>
</dbReference>
<keyword evidence="7" id="KW-0411">Iron-sulfur</keyword>
<reference evidence="10 11" key="1">
    <citation type="submission" date="2010-12" db="EMBL/GenBank/DDBJ databases">
        <title>Complete sequence of Desulfurispirillum indicum S5.</title>
        <authorList>
            <consortium name="US DOE Joint Genome Institute"/>
            <person name="Lucas S."/>
            <person name="Copeland A."/>
            <person name="Lapidus A."/>
            <person name="Cheng J.-F."/>
            <person name="Goodwin L."/>
            <person name="Pitluck S."/>
            <person name="Chertkov O."/>
            <person name="Held B."/>
            <person name="Detter J.C."/>
            <person name="Han C."/>
            <person name="Tapia R."/>
            <person name="Land M."/>
            <person name="Hauser L."/>
            <person name="Kyrpides N."/>
            <person name="Ivanova N."/>
            <person name="Mikhailova N."/>
            <person name="Haggblom M."/>
            <person name="Rauschenbach I."/>
            <person name="Bini E."/>
            <person name="Woyke T."/>
        </authorList>
    </citation>
    <scope>NUCLEOTIDE SEQUENCE [LARGE SCALE GENOMIC DNA]</scope>
    <source>
        <strain evidence="11">ATCC BAA-1389 / DSM 22839 / S5</strain>
    </source>
</reference>
<keyword evidence="4" id="KW-0479">Metal-binding</keyword>
<feature type="domain" description="Nitrite/sulphite reductase 4Fe-4S" evidence="8">
    <location>
        <begin position="131"/>
        <end position="284"/>
    </location>
</feature>
<keyword evidence="5" id="KW-0560">Oxidoreductase</keyword>
<dbReference type="HOGENOM" id="CLU_015667_2_3_0"/>
<protein>
    <submittedName>
        <fullName evidence="10">Nitrite and sulphite reductase 4Fe-4S region</fullName>
    </submittedName>
</protein>
<dbReference type="InterPro" id="IPR051329">
    <property type="entry name" value="NIR_SIR_4Fe-4S"/>
</dbReference>
<dbReference type="STRING" id="653733.Selin_0959"/>
<evidence type="ECO:0000256" key="2">
    <source>
        <dbReference type="ARBA" id="ARBA00022485"/>
    </source>
</evidence>
<evidence type="ECO:0000313" key="10">
    <source>
        <dbReference type="EMBL" id="ADU65697.1"/>
    </source>
</evidence>
<evidence type="ECO:0000256" key="3">
    <source>
        <dbReference type="ARBA" id="ARBA00022617"/>
    </source>
</evidence>
<proteinExistence type="inferred from homology"/>
<comment type="similarity">
    <text evidence="1">Belongs to the nitrite and sulfite reductase 4Fe-4S domain family.</text>
</comment>
<dbReference type="InterPro" id="IPR036136">
    <property type="entry name" value="Nit/Sulf_reduc_fer-like_dom_sf"/>
</dbReference>
<dbReference type="GO" id="GO:0020037">
    <property type="term" value="F:heme binding"/>
    <property type="evidence" value="ECO:0007669"/>
    <property type="project" value="InterPro"/>
</dbReference>
<dbReference type="InParanoid" id="E6W336"/>
<dbReference type="AlphaFoldDB" id="E6W336"/>
<dbReference type="SUPFAM" id="SSF55124">
    <property type="entry name" value="Nitrite/Sulfite reductase N-terminal domain-like"/>
    <property type="match status" value="2"/>
</dbReference>
<dbReference type="Pfam" id="PF01077">
    <property type="entry name" value="NIR_SIR"/>
    <property type="match status" value="2"/>
</dbReference>
<evidence type="ECO:0000256" key="7">
    <source>
        <dbReference type="ARBA" id="ARBA00023014"/>
    </source>
</evidence>
<dbReference type="KEGG" id="din:Selin_0959"/>
<keyword evidence="11" id="KW-1185">Reference proteome</keyword>
<evidence type="ECO:0000256" key="6">
    <source>
        <dbReference type="ARBA" id="ARBA00023004"/>
    </source>
</evidence>
<evidence type="ECO:0000256" key="1">
    <source>
        <dbReference type="ARBA" id="ARBA00010429"/>
    </source>
</evidence>
<dbReference type="GO" id="GO:0046872">
    <property type="term" value="F:metal ion binding"/>
    <property type="evidence" value="ECO:0007669"/>
    <property type="project" value="UniProtKB-KW"/>
</dbReference>
<dbReference type="SUPFAM" id="SSF56014">
    <property type="entry name" value="Nitrite and sulphite reductase 4Fe-4S domain-like"/>
    <property type="match status" value="2"/>
</dbReference>
<dbReference type="eggNOG" id="COG0155">
    <property type="taxonomic scope" value="Bacteria"/>
</dbReference>
<feature type="domain" description="Nitrite/Sulfite reductase ferredoxin-like" evidence="9">
    <location>
        <begin position="310"/>
        <end position="372"/>
    </location>
</feature>
<evidence type="ECO:0000259" key="9">
    <source>
        <dbReference type="Pfam" id="PF03460"/>
    </source>
</evidence>
<sequence>MEKETKAQRVERLKREKDGLDIMDDIRHYCQSGEPVDADTIDRLKWYGMYTHNQHSSPEGRQFFMMRVKVPTGNLTIEQVETIAGISREFARNTADITVRQTIQLHWIEFANVCTVLDRLQAAGLTTQNASGDCPRSIVTCPVAGHAHDELLDVSGIVREVDRYFQGNHEFSNLPRKFKMGISACGRFCTGHEVQDLSFAAHQLQGGRVAFGVHVGGGLGSNQRFATNLGSVDAQQILPVAIACAALFREEGKRDNRSRARLGHLLEDMGADAFRQALQDRSGVEFLPATSPALPDPRQRQHVGIEDAKETGYQHIGTAIVSGRITGEGLATVARIAREAGAATIAFTGWQNLILTRVPRQHVARATQQLEAAGLSVADHSLSARAIACTGLEFCKFAISETKERQAQLIKALQARFPDFKEPLSISLSGCPNGCSHPNVVDLGFVGWKVKVDGELKEGFVLHYGGRLQGDGSRFAVRTNEKIDADQLSEFVIDLIEKYRASEKPSLPDYLQEVYS</sequence>
<feature type="domain" description="Nitrite/sulphite reductase 4Fe-4S" evidence="8">
    <location>
        <begin position="388"/>
        <end position="500"/>
    </location>
</feature>
<dbReference type="InterPro" id="IPR045854">
    <property type="entry name" value="NO2/SO3_Rdtase_4Fe4S_sf"/>
</dbReference>
<dbReference type="InterPro" id="IPR005117">
    <property type="entry name" value="NiRdtase/SiRdtase_haem-b_fer"/>
</dbReference>
<dbReference type="PANTHER" id="PTHR32439:SF0">
    <property type="entry name" value="FERREDOXIN--NITRITE REDUCTASE, CHLOROPLASTIC"/>
    <property type="match status" value="1"/>
</dbReference>
<evidence type="ECO:0000313" key="11">
    <source>
        <dbReference type="Proteomes" id="UP000002572"/>
    </source>
</evidence>
<feature type="domain" description="Nitrite/Sulfite reductase ferredoxin-like" evidence="9">
    <location>
        <begin position="57"/>
        <end position="123"/>
    </location>
</feature>
<dbReference type="FunCoup" id="E6W336">
    <property type="interactions" value="186"/>
</dbReference>
<dbReference type="PROSITE" id="PS00365">
    <property type="entry name" value="NIR_SIR"/>
    <property type="match status" value="1"/>
</dbReference>
<dbReference type="GO" id="GO:0051539">
    <property type="term" value="F:4 iron, 4 sulfur cluster binding"/>
    <property type="evidence" value="ECO:0007669"/>
    <property type="project" value="UniProtKB-KW"/>
</dbReference>
<keyword evidence="2" id="KW-0004">4Fe-4S</keyword>
<dbReference type="RefSeq" id="WP_013505581.1">
    <property type="nucleotide sequence ID" value="NC_014836.1"/>
</dbReference>
<name>E6W336_DESIS</name>
<keyword evidence="3" id="KW-0349">Heme</keyword>
<keyword evidence="6" id="KW-0408">Iron</keyword>